<dbReference type="GO" id="GO:0016020">
    <property type="term" value="C:membrane"/>
    <property type="evidence" value="ECO:0007669"/>
    <property type="project" value="UniProtKB-SubCell"/>
</dbReference>
<evidence type="ECO:0000256" key="1">
    <source>
        <dbReference type="ARBA" id="ARBA00001971"/>
    </source>
</evidence>
<dbReference type="PRINTS" id="PR00385">
    <property type="entry name" value="P450"/>
</dbReference>
<evidence type="ECO:0000256" key="2">
    <source>
        <dbReference type="ARBA" id="ARBA00004167"/>
    </source>
</evidence>
<evidence type="ECO:0000256" key="8">
    <source>
        <dbReference type="ARBA" id="ARBA00023004"/>
    </source>
</evidence>
<comment type="caution">
    <text evidence="14">The sequence shown here is derived from an EMBL/GenBank/DDBJ whole genome shotgun (WGS) entry which is preliminary data.</text>
</comment>
<dbReference type="InterPro" id="IPR017972">
    <property type="entry name" value="Cyt_P450_CS"/>
</dbReference>
<dbReference type="GO" id="GO:0004497">
    <property type="term" value="F:monooxygenase activity"/>
    <property type="evidence" value="ECO:0007669"/>
    <property type="project" value="UniProtKB-KW"/>
</dbReference>
<dbReference type="RefSeq" id="XP_044726035.1">
    <property type="nucleotide sequence ID" value="XM_044859635.1"/>
</dbReference>
<comment type="similarity">
    <text evidence="3 12">Belongs to the cytochrome P450 family.</text>
</comment>
<evidence type="ECO:0000256" key="4">
    <source>
        <dbReference type="ARBA" id="ARBA00022692"/>
    </source>
</evidence>
<dbReference type="PANTHER" id="PTHR24287:SF5">
    <property type="entry name" value="P450, PUTATIVE (EUROFUNG)-RELATED"/>
    <property type="match status" value="1"/>
</dbReference>
<dbReference type="Pfam" id="PF00067">
    <property type="entry name" value="p450"/>
    <property type="match status" value="1"/>
</dbReference>
<evidence type="ECO:0000256" key="10">
    <source>
        <dbReference type="ARBA" id="ARBA00023136"/>
    </source>
</evidence>
<dbReference type="PRINTS" id="PR00463">
    <property type="entry name" value="EP450I"/>
</dbReference>
<evidence type="ECO:0000256" key="13">
    <source>
        <dbReference type="SAM" id="Phobius"/>
    </source>
</evidence>
<comment type="subcellular location">
    <subcellularLocation>
        <location evidence="2">Membrane</location>
        <topology evidence="2">Single-pass membrane protein</topology>
    </subcellularLocation>
</comment>
<dbReference type="GeneID" id="68350293"/>
<dbReference type="GO" id="GO:0020037">
    <property type="term" value="F:heme binding"/>
    <property type="evidence" value="ECO:0007669"/>
    <property type="project" value="InterPro"/>
</dbReference>
<evidence type="ECO:0000256" key="7">
    <source>
        <dbReference type="ARBA" id="ARBA00023002"/>
    </source>
</evidence>
<accession>A0A9P8N7Q4</accession>
<dbReference type="InterPro" id="IPR001128">
    <property type="entry name" value="Cyt_P450"/>
</dbReference>
<dbReference type="InterPro" id="IPR002401">
    <property type="entry name" value="Cyt_P450_E_grp-I"/>
</dbReference>
<dbReference type="PANTHER" id="PTHR24287">
    <property type="entry name" value="P450, PUTATIVE (EUROFUNG)-RELATED"/>
    <property type="match status" value="1"/>
</dbReference>
<feature type="transmembrane region" description="Helical" evidence="13">
    <location>
        <begin position="6"/>
        <end position="26"/>
    </location>
</feature>
<dbReference type="OrthoDB" id="1470350at2759"/>
<organism evidence="14 15">
    <name type="scientific">Hirsutella rhossiliensis</name>
    <dbReference type="NCBI Taxonomy" id="111463"/>
    <lineage>
        <taxon>Eukaryota</taxon>
        <taxon>Fungi</taxon>
        <taxon>Dikarya</taxon>
        <taxon>Ascomycota</taxon>
        <taxon>Pezizomycotina</taxon>
        <taxon>Sordariomycetes</taxon>
        <taxon>Hypocreomycetidae</taxon>
        <taxon>Hypocreales</taxon>
        <taxon>Ophiocordycipitaceae</taxon>
        <taxon>Hirsutella</taxon>
    </lineage>
</organism>
<keyword evidence="15" id="KW-1185">Reference proteome</keyword>
<evidence type="ECO:0000256" key="3">
    <source>
        <dbReference type="ARBA" id="ARBA00010617"/>
    </source>
</evidence>
<protein>
    <submittedName>
        <fullName evidence="14">Cytochrome p450 domain-containing protein</fullName>
    </submittedName>
</protein>
<dbReference type="InterPro" id="IPR047146">
    <property type="entry name" value="Cyt_P450_E_CYP52_fungi"/>
</dbReference>
<gene>
    <name evidence="14" type="ORF">HRG_01164</name>
</gene>
<feature type="binding site" description="axial binding residue" evidence="11">
    <location>
        <position position="457"/>
    </location>
    <ligand>
        <name>heme</name>
        <dbReference type="ChEBI" id="CHEBI:30413"/>
    </ligand>
    <ligandPart>
        <name>Fe</name>
        <dbReference type="ChEBI" id="CHEBI:18248"/>
    </ligandPart>
</feature>
<keyword evidence="5 11" id="KW-0479">Metal-binding</keyword>
<name>A0A9P8N7Q4_9HYPO</name>
<evidence type="ECO:0000313" key="14">
    <source>
        <dbReference type="EMBL" id="KAH0968522.1"/>
    </source>
</evidence>
<dbReference type="Proteomes" id="UP000824596">
    <property type="component" value="Unassembled WGS sequence"/>
</dbReference>
<sequence>MLQVALSPYNVALAVPCVLAVVWTFLRLRLEYRLRQNPGVKAPVLANNPFGAIYFFWEAAYMQATDRLLAYFDTIFTRFATPSSACPHAVELPFATRRIIITREPEHVKTVLTSKFARFGKGALFHDAWSPFLGDSIFTTDGALWQRSRALIRPMFTRERVRDLDIFDRWTGRLLAHLPAESGRAVDICDLFYRMTLDVTTDFLLGEHVGALDNPNSAFTKAFTEVQRMQMILTILHPFRWLIPKRKYTDGIKLIERFMDPYIKATLRLSPDELDKLSKSDKEFTFLHNIALLSRDPKVIRDQIMAVLLAGRDTTASTLAWSVYELANYPRVWAKLRAQVLETVGPHRTPTYEHLKNLTYLTHTLNETLRLWPAVPYNLRSCVESSTLQGPPGQPDIAALPGDVIIYSTLAMQRRRDLYPPASEKFADPAIFSPERWEHWTPKPWHYLPFNGGPRICIGQNFALTEMAFTLVRLLQKYERVEYRGDWSAQYHKADIVGCPGQGVPVAFYEPGT</sequence>
<evidence type="ECO:0000256" key="12">
    <source>
        <dbReference type="RuleBase" id="RU000461"/>
    </source>
</evidence>
<dbReference type="SUPFAM" id="SSF48264">
    <property type="entry name" value="Cytochrome P450"/>
    <property type="match status" value="1"/>
</dbReference>
<keyword evidence="6 13" id="KW-1133">Transmembrane helix</keyword>
<dbReference type="GO" id="GO:0016705">
    <property type="term" value="F:oxidoreductase activity, acting on paired donors, with incorporation or reduction of molecular oxygen"/>
    <property type="evidence" value="ECO:0007669"/>
    <property type="project" value="InterPro"/>
</dbReference>
<keyword evidence="10 13" id="KW-0472">Membrane</keyword>
<evidence type="ECO:0000313" key="15">
    <source>
        <dbReference type="Proteomes" id="UP000824596"/>
    </source>
</evidence>
<comment type="cofactor">
    <cofactor evidence="1 11">
        <name>heme</name>
        <dbReference type="ChEBI" id="CHEBI:30413"/>
    </cofactor>
</comment>
<keyword evidence="11 12" id="KW-0349">Heme</keyword>
<keyword evidence="4 13" id="KW-0812">Transmembrane</keyword>
<evidence type="ECO:0000256" key="11">
    <source>
        <dbReference type="PIRSR" id="PIRSR602401-1"/>
    </source>
</evidence>
<dbReference type="GO" id="GO:0005506">
    <property type="term" value="F:iron ion binding"/>
    <property type="evidence" value="ECO:0007669"/>
    <property type="project" value="InterPro"/>
</dbReference>
<keyword evidence="8 11" id="KW-0408">Iron</keyword>
<keyword evidence="7 12" id="KW-0560">Oxidoreductase</keyword>
<dbReference type="PROSITE" id="PS00086">
    <property type="entry name" value="CYTOCHROME_P450"/>
    <property type="match status" value="1"/>
</dbReference>
<dbReference type="AlphaFoldDB" id="A0A9P8N7Q4"/>
<dbReference type="InterPro" id="IPR036396">
    <property type="entry name" value="Cyt_P450_sf"/>
</dbReference>
<evidence type="ECO:0000256" key="6">
    <source>
        <dbReference type="ARBA" id="ARBA00022989"/>
    </source>
</evidence>
<dbReference type="EMBL" id="JAIZPD010000001">
    <property type="protein sequence ID" value="KAH0968522.1"/>
    <property type="molecule type" value="Genomic_DNA"/>
</dbReference>
<evidence type="ECO:0000256" key="9">
    <source>
        <dbReference type="ARBA" id="ARBA00023033"/>
    </source>
</evidence>
<dbReference type="Gene3D" id="1.10.630.10">
    <property type="entry name" value="Cytochrome P450"/>
    <property type="match status" value="1"/>
</dbReference>
<evidence type="ECO:0000256" key="5">
    <source>
        <dbReference type="ARBA" id="ARBA00022723"/>
    </source>
</evidence>
<proteinExistence type="inferred from homology"/>
<reference evidence="14" key="1">
    <citation type="submission" date="2021-09" db="EMBL/GenBank/DDBJ databases">
        <title>A high-quality genome of the endoparasitic fungus Hirsutella rhossiliensis with a comparison of Hirsutella genomes reveals transposable elements contributing to genome size variation.</title>
        <authorList>
            <person name="Lin R."/>
            <person name="Jiao Y."/>
            <person name="Sun X."/>
            <person name="Ling J."/>
            <person name="Xie B."/>
            <person name="Cheng X."/>
        </authorList>
    </citation>
    <scope>NUCLEOTIDE SEQUENCE</scope>
    <source>
        <strain evidence="14">HR02</strain>
    </source>
</reference>
<dbReference type="CDD" id="cd11063">
    <property type="entry name" value="CYP52"/>
    <property type="match status" value="1"/>
</dbReference>
<keyword evidence="9 12" id="KW-0503">Monooxygenase</keyword>